<dbReference type="InterPro" id="IPR041164">
    <property type="entry name" value="LDcluster4"/>
</dbReference>
<reference evidence="1" key="1">
    <citation type="journal article" date="2014" name="Front. Microbiol.">
        <title>High frequency of phylogenetically diverse reductive dehalogenase-homologous genes in deep subseafloor sedimentary metagenomes.</title>
        <authorList>
            <person name="Kawai M."/>
            <person name="Futagami T."/>
            <person name="Toyoda A."/>
            <person name="Takaki Y."/>
            <person name="Nishi S."/>
            <person name="Hori S."/>
            <person name="Arai W."/>
            <person name="Tsubouchi T."/>
            <person name="Morono Y."/>
            <person name="Uchiyama I."/>
            <person name="Ito T."/>
            <person name="Fujiyama A."/>
            <person name="Inagaki F."/>
            <person name="Takami H."/>
        </authorList>
    </citation>
    <scope>NUCLEOTIDE SEQUENCE</scope>
    <source>
        <strain evidence="1">Expedition CK06-06</strain>
    </source>
</reference>
<protein>
    <submittedName>
        <fullName evidence="1">Uncharacterized protein</fullName>
    </submittedName>
</protein>
<accession>X0ZI26</accession>
<dbReference type="Gene3D" id="3.40.50.450">
    <property type="match status" value="1"/>
</dbReference>
<dbReference type="EMBL" id="BART01000864">
    <property type="protein sequence ID" value="GAG57797.1"/>
    <property type="molecule type" value="Genomic_DNA"/>
</dbReference>
<dbReference type="AlphaFoldDB" id="X0ZI26"/>
<evidence type="ECO:0000313" key="1">
    <source>
        <dbReference type="EMBL" id="GAG57797.1"/>
    </source>
</evidence>
<dbReference type="Pfam" id="PF18306">
    <property type="entry name" value="LDcluster4"/>
    <property type="match status" value="1"/>
</dbReference>
<dbReference type="SUPFAM" id="SSF102405">
    <property type="entry name" value="MCP/YpsA-like"/>
    <property type="match status" value="1"/>
</dbReference>
<gene>
    <name evidence="1" type="ORF">S01H4_03500</name>
</gene>
<organism evidence="1">
    <name type="scientific">marine sediment metagenome</name>
    <dbReference type="NCBI Taxonomy" id="412755"/>
    <lineage>
        <taxon>unclassified sequences</taxon>
        <taxon>metagenomes</taxon>
        <taxon>ecological metagenomes</taxon>
    </lineage>
</organism>
<name>X0ZI26_9ZZZZ</name>
<sequence length="73" mass="7685">MYMKKHIGVIGAGDCPPEVYNIAEELGFLIGKNGWVIICGGRRPFHDLSAGETAAPDLSGECGGGKTPPQISR</sequence>
<proteinExistence type="predicted"/>
<comment type="caution">
    <text evidence="1">The sequence shown here is derived from an EMBL/GenBank/DDBJ whole genome shotgun (WGS) entry which is preliminary data.</text>
</comment>